<name>A0A2N0QJC3_9GLOM</name>
<sequence length="52" mass="6228">KLNIGEVDNDEKNDMIKMLLKYQDILEYDKEKEGRTRIVKHRIEIEEGVKPI</sequence>
<reference evidence="1 2" key="1">
    <citation type="submission" date="2017-10" db="EMBL/GenBank/DDBJ databases">
        <title>Extensive intraspecific genome diversity in a model arbuscular mycorrhizal fungus.</title>
        <authorList>
            <person name="Chen E.C.H."/>
            <person name="Morin E."/>
            <person name="Baudet D."/>
            <person name="Noel J."/>
            <person name="Ndikumana S."/>
            <person name="Charron P."/>
            <person name="St-Onge C."/>
            <person name="Giorgi J."/>
            <person name="Grigoriev I.V."/>
            <person name="Roux C."/>
            <person name="Martin F.M."/>
            <person name="Corradi N."/>
        </authorList>
    </citation>
    <scope>NUCLEOTIDE SEQUENCE [LARGE SCALE GENOMIC DNA]</scope>
    <source>
        <strain evidence="1 2">A1</strain>
    </source>
</reference>
<organism evidence="1 2">
    <name type="scientific">Rhizophagus irregularis</name>
    <dbReference type="NCBI Taxonomy" id="588596"/>
    <lineage>
        <taxon>Eukaryota</taxon>
        <taxon>Fungi</taxon>
        <taxon>Fungi incertae sedis</taxon>
        <taxon>Mucoromycota</taxon>
        <taxon>Glomeromycotina</taxon>
        <taxon>Glomeromycetes</taxon>
        <taxon>Glomerales</taxon>
        <taxon>Glomeraceae</taxon>
        <taxon>Rhizophagus</taxon>
    </lineage>
</organism>
<comment type="caution">
    <text evidence="1">The sequence shown here is derived from an EMBL/GenBank/DDBJ whole genome shotgun (WGS) entry which is preliminary data.</text>
</comment>
<accession>A0A2N0QJC3</accession>
<reference evidence="1 2" key="2">
    <citation type="submission" date="2017-10" db="EMBL/GenBank/DDBJ databases">
        <title>Genome analyses suggest a sexual origin of heterokaryosis in a supposedly ancient asexual fungus.</title>
        <authorList>
            <person name="Corradi N."/>
            <person name="Sedzielewska K."/>
            <person name="Noel J."/>
            <person name="Charron P."/>
            <person name="Farinelli L."/>
            <person name="Marton T."/>
            <person name="Kruger M."/>
            <person name="Pelin A."/>
            <person name="Brachmann A."/>
            <person name="Corradi N."/>
        </authorList>
    </citation>
    <scope>NUCLEOTIDE SEQUENCE [LARGE SCALE GENOMIC DNA]</scope>
    <source>
        <strain evidence="1 2">A1</strain>
    </source>
</reference>
<dbReference type="Proteomes" id="UP000232688">
    <property type="component" value="Unassembled WGS sequence"/>
</dbReference>
<feature type="non-terminal residue" evidence="1">
    <location>
        <position position="1"/>
    </location>
</feature>
<dbReference type="EMBL" id="LLXH01008213">
    <property type="protein sequence ID" value="PKC51158.1"/>
    <property type="molecule type" value="Genomic_DNA"/>
</dbReference>
<proteinExistence type="predicted"/>
<evidence type="ECO:0000313" key="2">
    <source>
        <dbReference type="Proteomes" id="UP000232688"/>
    </source>
</evidence>
<gene>
    <name evidence="1" type="ORF">RhiirA1_306959</name>
</gene>
<evidence type="ECO:0000313" key="1">
    <source>
        <dbReference type="EMBL" id="PKC51158.1"/>
    </source>
</evidence>
<dbReference type="VEuPathDB" id="FungiDB:RhiirA1_306959"/>
<dbReference type="AlphaFoldDB" id="A0A2N0QJC3"/>
<feature type="non-terminal residue" evidence="1">
    <location>
        <position position="52"/>
    </location>
</feature>
<protein>
    <submittedName>
        <fullName evidence="1">Uncharacterized protein</fullName>
    </submittedName>
</protein>